<organism evidence="2 3">
    <name type="scientific">Allacma fusca</name>
    <dbReference type="NCBI Taxonomy" id="39272"/>
    <lineage>
        <taxon>Eukaryota</taxon>
        <taxon>Metazoa</taxon>
        <taxon>Ecdysozoa</taxon>
        <taxon>Arthropoda</taxon>
        <taxon>Hexapoda</taxon>
        <taxon>Collembola</taxon>
        <taxon>Symphypleona</taxon>
        <taxon>Sminthuridae</taxon>
        <taxon>Allacma</taxon>
    </lineage>
</organism>
<keyword evidence="1" id="KW-0812">Transmembrane</keyword>
<feature type="transmembrane region" description="Helical" evidence="1">
    <location>
        <begin position="125"/>
        <end position="146"/>
    </location>
</feature>
<evidence type="ECO:0000313" key="2">
    <source>
        <dbReference type="EMBL" id="CAG7719407.1"/>
    </source>
</evidence>
<feature type="transmembrane region" description="Helical" evidence="1">
    <location>
        <begin position="82"/>
        <end position="105"/>
    </location>
</feature>
<protein>
    <submittedName>
        <fullName evidence="2">Uncharacterized protein</fullName>
    </submittedName>
</protein>
<keyword evidence="1" id="KW-1133">Transmembrane helix</keyword>
<sequence length="270" mass="31009">MSLDKLFETYGKIVNAGFKFGFTCYYWDKAKKELCYSHSSIRRVIFNMYMKILVTYKIFLVLRSIQTLGWEENDAYTKVTVIYFVGGFMAYAVNEIVILNSVGIFERLVNNSVSIGYQFFRSHSYMLILNGITVVLFAFISINITMGVRYSPSTSQSQAKEHNLFVKYHSFLSVLQQHFNAVFGKWTLGNIVASSGGICVNTFLCVSHLHSPLRSFIVAAMGCFVLLNMYNSLGQLYEQSKETLFSWRIGTRFSELQKFHRACRPLKTIN</sequence>
<comment type="caution">
    <text evidence="2">The sequence shown here is derived from an EMBL/GenBank/DDBJ whole genome shotgun (WGS) entry which is preliminary data.</text>
</comment>
<keyword evidence="3" id="KW-1185">Reference proteome</keyword>
<evidence type="ECO:0000313" key="3">
    <source>
        <dbReference type="Proteomes" id="UP000708208"/>
    </source>
</evidence>
<accession>A0A8J2JIE2</accession>
<feature type="transmembrane region" description="Helical" evidence="1">
    <location>
        <begin position="213"/>
        <end position="231"/>
    </location>
</feature>
<reference evidence="2" key="1">
    <citation type="submission" date="2021-06" db="EMBL/GenBank/DDBJ databases">
        <authorList>
            <person name="Hodson N. C."/>
            <person name="Mongue J. A."/>
            <person name="Jaron S. K."/>
        </authorList>
    </citation>
    <scope>NUCLEOTIDE SEQUENCE</scope>
</reference>
<evidence type="ECO:0000256" key="1">
    <source>
        <dbReference type="SAM" id="Phobius"/>
    </source>
</evidence>
<name>A0A8J2JIE2_9HEXA</name>
<keyword evidence="1" id="KW-0472">Membrane</keyword>
<gene>
    <name evidence="2" type="ORF">AFUS01_LOCUS8733</name>
</gene>
<feature type="transmembrane region" description="Helical" evidence="1">
    <location>
        <begin position="44"/>
        <end position="62"/>
    </location>
</feature>
<proteinExistence type="predicted"/>
<dbReference type="Proteomes" id="UP000708208">
    <property type="component" value="Unassembled WGS sequence"/>
</dbReference>
<dbReference type="EMBL" id="CAJVCH010061120">
    <property type="protein sequence ID" value="CAG7719407.1"/>
    <property type="molecule type" value="Genomic_DNA"/>
</dbReference>
<dbReference type="AlphaFoldDB" id="A0A8J2JIE2"/>